<gene>
    <name evidence="1" type="ORF">METZ01_LOCUS32769</name>
</gene>
<dbReference type="AlphaFoldDB" id="A0A381QKN5"/>
<evidence type="ECO:0008006" key="2">
    <source>
        <dbReference type="Google" id="ProtNLM"/>
    </source>
</evidence>
<organism evidence="1">
    <name type="scientific">marine metagenome</name>
    <dbReference type="NCBI Taxonomy" id="408172"/>
    <lineage>
        <taxon>unclassified sequences</taxon>
        <taxon>metagenomes</taxon>
        <taxon>ecological metagenomes</taxon>
    </lineage>
</organism>
<proteinExistence type="predicted"/>
<dbReference type="EMBL" id="UINC01001405">
    <property type="protein sequence ID" value="SUZ79915.1"/>
    <property type="molecule type" value="Genomic_DNA"/>
</dbReference>
<dbReference type="PROSITE" id="PS51257">
    <property type="entry name" value="PROKAR_LIPOPROTEIN"/>
    <property type="match status" value="1"/>
</dbReference>
<evidence type="ECO:0000313" key="1">
    <source>
        <dbReference type="EMBL" id="SUZ79915.1"/>
    </source>
</evidence>
<reference evidence="1" key="1">
    <citation type="submission" date="2018-05" db="EMBL/GenBank/DDBJ databases">
        <authorList>
            <person name="Lanie J.A."/>
            <person name="Ng W.-L."/>
            <person name="Kazmierczak K.M."/>
            <person name="Andrzejewski T.M."/>
            <person name="Davidsen T.M."/>
            <person name="Wayne K.J."/>
            <person name="Tettelin H."/>
            <person name="Glass J.I."/>
            <person name="Rusch D."/>
            <person name="Podicherti R."/>
            <person name="Tsui H.-C.T."/>
            <person name="Winkler M.E."/>
        </authorList>
    </citation>
    <scope>NUCLEOTIDE SEQUENCE</scope>
</reference>
<sequence>MKIVHRALCPVLMCVVLAACSASDSPTDPGGTPSDTRTIKANPSFANDITEIFTRRGCASSNCHGNGAGGLTISTSGSANHARLVNVTSPMSGEVYVIPNDAQNSYLVKKLENRQGSGNGSRMPVGGSALDNVDLTNIKNWINTGAQNN</sequence>
<name>A0A381QKN5_9ZZZZ</name>
<protein>
    <recommendedName>
        <fullName evidence="2">Cytochrome c domain-containing protein</fullName>
    </recommendedName>
</protein>
<accession>A0A381QKN5</accession>